<evidence type="ECO:0000313" key="3">
    <source>
        <dbReference type="Proteomes" id="UP000262954"/>
    </source>
</evidence>
<dbReference type="Proteomes" id="UP000262954">
    <property type="component" value="Unassembled WGS sequence"/>
</dbReference>
<dbReference type="AlphaFoldDB" id="A0A354M4P3"/>
<feature type="signal peptide" evidence="1">
    <location>
        <begin position="1"/>
        <end position="24"/>
    </location>
</feature>
<sequence length="346" mass="40139">MQKLYFLKYSLISILLSVMFRAEAQSNDLYYRSAQNRLTNMLSGKESLNLREAIYCVENAWFNDKLNKKLFYKQIERYADFCRAVSNSGRIIYSGNDVSSVNAQAAVFAFMTDTIPIQMGDSVYYHLPFGYNADDFAGEKNWSNMFVSTLMATGKGNCHSMPLLYKLIMDELGEKCWLALAPNHMYIKAKTQHIGWYNIELTTGDFPTDAWLMASGYIHLDAVRNGIYTDTLSLKQSVALCLTDLAQGYMRKYGIGNRKFIEDCCNTTLKHYPNYINALLIKAELLTKQYRHLDNKECEEAKKLKEKMDDAYAHIHRLGYRKMPEEMYRKWLKSIKTNIKTPFENF</sequence>
<evidence type="ECO:0000313" key="2">
    <source>
        <dbReference type="EMBL" id="HBJ09482.1"/>
    </source>
</evidence>
<organism evidence="2 3">
    <name type="scientific">Coprobacter fastidiosus</name>
    <dbReference type="NCBI Taxonomy" id="1099853"/>
    <lineage>
        <taxon>Bacteria</taxon>
        <taxon>Pseudomonadati</taxon>
        <taxon>Bacteroidota</taxon>
        <taxon>Bacteroidia</taxon>
        <taxon>Bacteroidales</taxon>
        <taxon>Barnesiellaceae</taxon>
        <taxon>Coprobacter</taxon>
    </lineage>
</organism>
<reference evidence="2 3" key="1">
    <citation type="journal article" date="2018" name="Nat. Biotechnol.">
        <title>A standardized bacterial taxonomy based on genome phylogeny substantially revises the tree of life.</title>
        <authorList>
            <person name="Parks D.H."/>
            <person name="Chuvochina M."/>
            <person name="Waite D.W."/>
            <person name="Rinke C."/>
            <person name="Skarshewski A."/>
            <person name="Chaumeil P.A."/>
            <person name="Hugenholtz P."/>
        </authorList>
    </citation>
    <scope>NUCLEOTIDE SEQUENCE [LARGE SCALE GENOMIC DNA]</scope>
    <source>
        <strain evidence="2">UBA11482</strain>
    </source>
</reference>
<evidence type="ECO:0000256" key="1">
    <source>
        <dbReference type="SAM" id="SignalP"/>
    </source>
</evidence>
<keyword evidence="1" id="KW-0732">Signal</keyword>
<proteinExistence type="predicted"/>
<protein>
    <recommendedName>
        <fullName evidence="4">Protein SirB1 N-terminal domain-containing protein</fullName>
    </recommendedName>
</protein>
<dbReference type="RefSeq" id="WP_122337494.1">
    <property type="nucleotide sequence ID" value="NZ_CAUCMS010000002.1"/>
</dbReference>
<gene>
    <name evidence="2" type="ORF">DDY73_10815</name>
</gene>
<feature type="chain" id="PRO_5016592755" description="Protein SirB1 N-terminal domain-containing protein" evidence="1">
    <location>
        <begin position="25"/>
        <end position="346"/>
    </location>
</feature>
<dbReference type="EMBL" id="DNWC01000141">
    <property type="protein sequence ID" value="HBJ09482.1"/>
    <property type="molecule type" value="Genomic_DNA"/>
</dbReference>
<accession>A0A354M4P3</accession>
<name>A0A354M4P3_9BACT</name>
<evidence type="ECO:0008006" key="4">
    <source>
        <dbReference type="Google" id="ProtNLM"/>
    </source>
</evidence>
<comment type="caution">
    <text evidence="2">The sequence shown here is derived from an EMBL/GenBank/DDBJ whole genome shotgun (WGS) entry which is preliminary data.</text>
</comment>